<accession>A0AAU7Y188</accession>
<organism evidence="1">
    <name type="scientific">Pseudomonas solani</name>
    <dbReference type="NCBI Taxonomy" id="2731552"/>
    <lineage>
        <taxon>Bacteria</taxon>
        <taxon>Pseudomonadati</taxon>
        <taxon>Pseudomonadota</taxon>
        <taxon>Gammaproteobacteria</taxon>
        <taxon>Pseudomonadales</taxon>
        <taxon>Pseudomonadaceae</taxon>
        <taxon>Pseudomonas</taxon>
    </lineage>
</organism>
<sequence length="86" mass="9236">MRVAWLLPFALLSGCSTGGQPAPELVEVKVPVLVACKAVAPAVPAFAVESLALDATIDQQMKALRAERLQRIGYERELLAAFQACR</sequence>
<dbReference type="EMBL" id="CP158373">
    <property type="protein sequence ID" value="XBY62582.1"/>
    <property type="molecule type" value="Genomic_DNA"/>
</dbReference>
<evidence type="ECO:0000313" key="1">
    <source>
        <dbReference type="EMBL" id="XBY62582.1"/>
    </source>
</evidence>
<proteinExistence type="predicted"/>
<dbReference type="RefSeq" id="WP_350446715.1">
    <property type="nucleotide sequence ID" value="NZ_CP158373.1"/>
</dbReference>
<dbReference type="AlphaFoldDB" id="A0AAU7Y188"/>
<reference evidence="1" key="1">
    <citation type="submission" date="2023-08" db="EMBL/GenBank/DDBJ databases">
        <title>Increased levels of nutrients transform a symbiont into a lethal pathobiont.</title>
        <authorList>
            <person name="Lachnit T."/>
            <person name="Ulrich L."/>
            <person name="Willmer F.M."/>
            <person name="Hasenbein T."/>
            <person name="Steiner L.X."/>
            <person name="Wolters M."/>
            <person name="Herbst E.M."/>
            <person name="Deines P."/>
        </authorList>
    </citation>
    <scope>NUCLEOTIDE SEQUENCE</scope>
    <source>
        <strain evidence="1">T3</strain>
    </source>
</reference>
<dbReference type="PROSITE" id="PS51257">
    <property type="entry name" value="PROKAR_LIPOPROTEIN"/>
    <property type="match status" value="1"/>
</dbReference>
<gene>
    <name evidence="1" type="ORF">ABS648_21885</name>
</gene>
<protein>
    <recommendedName>
        <fullName evidence="2">Lipoprotein</fullName>
    </recommendedName>
</protein>
<evidence type="ECO:0008006" key="2">
    <source>
        <dbReference type="Google" id="ProtNLM"/>
    </source>
</evidence>
<name>A0AAU7Y188_9PSED</name>